<dbReference type="Proteomes" id="UP000228502">
    <property type="component" value="Unassembled WGS sequence"/>
</dbReference>
<sequence>MIIDSETKETHVIINDKEELEQFYKIHKGDFWIGYNSRDYDQWILKGILSGFNPKEINDFIIVQKKKGWEFSRLLHKIKLLNYDVQTSFHSLKQLEGFMGNDIRETSVDFNTRKKLTHEQLKEVIKYCKHDVEQTIQVFMKRFEEFQSHIALIQTFDLPMKNISKTKAQLSAMILDAKQPKVKRDDEMEFSIP</sequence>
<gene>
    <name evidence="1" type="ORF">CTJ08_13965</name>
</gene>
<reference evidence="1 2" key="1">
    <citation type="submission" date="2017-10" db="EMBL/GenBank/DDBJ databases">
        <title>genome sequences of Staph epi in chlorhexidine trial.</title>
        <authorList>
            <person name="Greninger A.L."/>
            <person name="Addetia A."/>
            <person name="Qin X."/>
            <person name="Zerr D."/>
        </authorList>
    </citation>
    <scope>NUCLEOTIDE SEQUENCE [LARGE SCALE GENOMIC DNA]</scope>
    <source>
        <strain evidence="1 2">SCH-17</strain>
    </source>
</reference>
<dbReference type="InterPro" id="IPR012337">
    <property type="entry name" value="RNaseH-like_sf"/>
</dbReference>
<accession>A0AAE5QV54</accession>
<dbReference type="GO" id="GO:0003676">
    <property type="term" value="F:nucleic acid binding"/>
    <property type="evidence" value="ECO:0007669"/>
    <property type="project" value="InterPro"/>
</dbReference>
<dbReference type="SUPFAM" id="SSF53098">
    <property type="entry name" value="Ribonuclease H-like"/>
    <property type="match status" value="1"/>
</dbReference>
<protein>
    <submittedName>
        <fullName evidence="1">Uncharacterized protein</fullName>
    </submittedName>
</protein>
<dbReference type="InterPro" id="IPR036397">
    <property type="entry name" value="RNaseH_sf"/>
</dbReference>
<feature type="non-terminal residue" evidence="1">
    <location>
        <position position="193"/>
    </location>
</feature>
<evidence type="ECO:0000313" key="2">
    <source>
        <dbReference type="Proteomes" id="UP000228502"/>
    </source>
</evidence>
<dbReference type="EMBL" id="PEJG01000155">
    <property type="protein sequence ID" value="PIH08903.1"/>
    <property type="molecule type" value="Genomic_DNA"/>
</dbReference>
<proteinExistence type="predicted"/>
<evidence type="ECO:0000313" key="1">
    <source>
        <dbReference type="EMBL" id="PIH08903.1"/>
    </source>
</evidence>
<organism evidence="1 2">
    <name type="scientific">Staphylococcus epidermidis</name>
    <dbReference type="NCBI Taxonomy" id="1282"/>
    <lineage>
        <taxon>Bacteria</taxon>
        <taxon>Bacillati</taxon>
        <taxon>Bacillota</taxon>
        <taxon>Bacilli</taxon>
        <taxon>Bacillales</taxon>
        <taxon>Staphylococcaceae</taxon>
        <taxon>Staphylococcus</taxon>
    </lineage>
</organism>
<dbReference type="AlphaFoldDB" id="A0AAE5QV54"/>
<dbReference type="Gene3D" id="3.30.420.10">
    <property type="entry name" value="Ribonuclease H-like superfamily/Ribonuclease H"/>
    <property type="match status" value="1"/>
</dbReference>
<comment type="caution">
    <text evidence="1">The sequence shown here is derived from an EMBL/GenBank/DDBJ whole genome shotgun (WGS) entry which is preliminary data.</text>
</comment>
<name>A0AAE5QV54_STAEP</name>